<evidence type="ECO:0000256" key="12">
    <source>
        <dbReference type="RuleBase" id="RU004006"/>
    </source>
</evidence>
<dbReference type="InterPro" id="IPR018260">
    <property type="entry name" value="Ribosomal_uL22_CS"/>
</dbReference>
<dbReference type="PROSITE" id="PS00464">
    <property type="entry name" value="RIBOSOMAL_L22"/>
    <property type="match status" value="1"/>
</dbReference>
<evidence type="ECO:0000313" key="15">
    <source>
        <dbReference type="EMBL" id="TKK74183.1"/>
    </source>
</evidence>
<dbReference type="Pfam" id="PF00237">
    <property type="entry name" value="Ribosomal_L22"/>
    <property type="match status" value="1"/>
</dbReference>
<feature type="compositionally biased region" description="Basic and acidic residues" evidence="14">
    <location>
        <begin position="167"/>
        <end position="179"/>
    </location>
</feature>
<evidence type="ECO:0000256" key="4">
    <source>
        <dbReference type="ARBA" id="ARBA00022730"/>
    </source>
</evidence>
<keyword evidence="6 10" id="KW-0689">Ribosomal protein</keyword>
<dbReference type="GO" id="GO:0006412">
    <property type="term" value="P:translation"/>
    <property type="evidence" value="ECO:0007669"/>
    <property type="project" value="UniProtKB-UniRule"/>
</dbReference>
<evidence type="ECO:0000256" key="3">
    <source>
        <dbReference type="ARBA" id="ARBA00011838"/>
    </source>
</evidence>
<dbReference type="OrthoDB" id="9805969at2"/>
<accession>A0A4V5UW61</accession>
<protein>
    <recommendedName>
        <fullName evidence="9 10">Large ribosomal subunit protein uL22</fullName>
    </recommendedName>
</protein>
<comment type="caution">
    <text evidence="15">The sequence shown here is derived from an EMBL/GenBank/DDBJ whole genome shotgun (WGS) entry which is preliminary data.</text>
</comment>
<dbReference type="PANTHER" id="PTHR13501:SF8">
    <property type="entry name" value="LARGE RIBOSOMAL SUBUNIT PROTEIN UL22M"/>
    <property type="match status" value="1"/>
</dbReference>
<dbReference type="EMBL" id="SZPZ01000006">
    <property type="protein sequence ID" value="TKK74183.1"/>
    <property type="molecule type" value="Genomic_DNA"/>
</dbReference>
<evidence type="ECO:0000256" key="7">
    <source>
        <dbReference type="ARBA" id="ARBA00023274"/>
    </source>
</evidence>
<feature type="compositionally biased region" description="Basic and acidic residues" evidence="14">
    <location>
        <begin position="131"/>
        <end position="140"/>
    </location>
</feature>
<keyword evidence="4 10" id="KW-0699">rRNA-binding</keyword>
<evidence type="ECO:0000256" key="8">
    <source>
        <dbReference type="ARBA" id="ARBA00025084"/>
    </source>
</evidence>
<evidence type="ECO:0000313" key="16">
    <source>
        <dbReference type="Proteomes" id="UP000305836"/>
    </source>
</evidence>
<comment type="similarity">
    <text evidence="2 10 11">Belongs to the universal ribosomal protein uL22 family.</text>
</comment>
<comment type="function">
    <text evidence="8">This protein binds specifically to 23S rRNA; its binding is stimulated by other ribosomal proteins, e.g. L4, L17, and L20. It is important during the early stages of 50S assembly. It makes multiple contacts with different domains of the 23S rRNA in the assembled 50S subunit and ribosome.</text>
</comment>
<evidence type="ECO:0000256" key="1">
    <source>
        <dbReference type="ARBA" id="ARBA00003478"/>
    </source>
</evidence>
<dbReference type="GO" id="GO:0022625">
    <property type="term" value="C:cytosolic large ribosomal subunit"/>
    <property type="evidence" value="ECO:0007669"/>
    <property type="project" value="TreeGrafter"/>
</dbReference>
<dbReference type="GO" id="GO:0003735">
    <property type="term" value="F:structural constituent of ribosome"/>
    <property type="evidence" value="ECO:0007669"/>
    <property type="project" value="InterPro"/>
</dbReference>
<keyword evidence="16" id="KW-1185">Reference proteome</keyword>
<feature type="compositionally biased region" description="Basic and acidic residues" evidence="14">
    <location>
        <begin position="148"/>
        <end position="157"/>
    </location>
</feature>
<comment type="function">
    <text evidence="1 10">The globular domain of the protein is located near the polypeptide exit tunnel on the outside of the subunit, while an extended beta-hairpin is found that lines the wall of the exit tunnel in the center of the 70S ribosome.</text>
</comment>
<dbReference type="InterPro" id="IPR001063">
    <property type="entry name" value="Ribosomal_uL22"/>
</dbReference>
<reference evidence="15 16" key="1">
    <citation type="submission" date="2019-04" db="EMBL/GenBank/DDBJ databases">
        <title>Kribbella sp. NEAU-THZ 27 nov., a novel actinomycete isolated from soil.</title>
        <authorList>
            <person name="Duan L."/>
        </authorList>
    </citation>
    <scope>NUCLEOTIDE SEQUENCE [LARGE SCALE GENOMIC DNA]</scope>
    <source>
        <strain evidence="16">NEAU-THZ27</strain>
    </source>
</reference>
<gene>
    <name evidence="10" type="primary">rplV</name>
    <name evidence="15" type="ORF">FDA38_35890</name>
</gene>
<evidence type="ECO:0000256" key="5">
    <source>
        <dbReference type="ARBA" id="ARBA00022884"/>
    </source>
</evidence>
<keyword evidence="7 10" id="KW-0687">Ribonucleoprotein</keyword>
<organism evidence="15 16">
    <name type="scientific">Kribbella jiaozuonensis</name>
    <dbReference type="NCBI Taxonomy" id="2575441"/>
    <lineage>
        <taxon>Bacteria</taxon>
        <taxon>Bacillati</taxon>
        <taxon>Actinomycetota</taxon>
        <taxon>Actinomycetes</taxon>
        <taxon>Propionibacteriales</taxon>
        <taxon>Kribbellaceae</taxon>
        <taxon>Kribbella</taxon>
    </lineage>
</organism>
<proteinExistence type="inferred from homology"/>
<evidence type="ECO:0000256" key="9">
    <source>
        <dbReference type="ARBA" id="ARBA00035207"/>
    </source>
</evidence>
<comment type="subunit">
    <text evidence="3 10 12">Part of the 50S ribosomal subunit.</text>
</comment>
<comment type="function">
    <text evidence="10 13">This protein binds specifically to 23S rRNA; its binding is stimulated by other ribosomal proteins, e.g., L4, L17, and L20. It is important during the early stages of 50S assembly. It makes multiple contacts with different domains of the 23S rRNA in the assembled 50S subunit and ribosome.</text>
</comment>
<keyword evidence="5 10" id="KW-0694">RNA-binding</keyword>
<evidence type="ECO:0000256" key="14">
    <source>
        <dbReference type="SAM" id="MobiDB-lite"/>
    </source>
</evidence>
<dbReference type="InterPro" id="IPR036394">
    <property type="entry name" value="Ribosomal_uL22_sf"/>
</dbReference>
<dbReference type="PANTHER" id="PTHR13501">
    <property type="entry name" value="CHLOROPLAST 50S RIBOSOMAL PROTEIN L22-RELATED"/>
    <property type="match status" value="1"/>
</dbReference>
<evidence type="ECO:0000256" key="2">
    <source>
        <dbReference type="ARBA" id="ARBA00009451"/>
    </source>
</evidence>
<dbReference type="RefSeq" id="WP_137258649.1">
    <property type="nucleotide sequence ID" value="NZ_JBHSPQ010000002.1"/>
</dbReference>
<feature type="compositionally biased region" description="Basic residues" evidence="14">
    <location>
        <begin position="180"/>
        <end position="189"/>
    </location>
</feature>
<name>A0A4V5UW61_9ACTN</name>
<dbReference type="HAMAP" id="MF_01331_B">
    <property type="entry name" value="Ribosomal_uL22_B"/>
    <property type="match status" value="1"/>
</dbReference>
<dbReference type="GO" id="GO:0019843">
    <property type="term" value="F:rRNA binding"/>
    <property type="evidence" value="ECO:0007669"/>
    <property type="project" value="UniProtKB-UniRule"/>
</dbReference>
<dbReference type="CDD" id="cd00336">
    <property type="entry name" value="Ribosomal_L22"/>
    <property type="match status" value="1"/>
</dbReference>
<dbReference type="SUPFAM" id="SSF54843">
    <property type="entry name" value="Ribosomal protein L22"/>
    <property type="match status" value="1"/>
</dbReference>
<evidence type="ECO:0000256" key="13">
    <source>
        <dbReference type="RuleBase" id="RU004008"/>
    </source>
</evidence>
<dbReference type="Gene3D" id="3.90.470.10">
    <property type="entry name" value="Ribosomal protein L22/L17"/>
    <property type="match status" value="1"/>
</dbReference>
<evidence type="ECO:0000256" key="6">
    <source>
        <dbReference type="ARBA" id="ARBA00022980"/>
    </source>
</evidence>
<dbReference type="NCBIfam" id="TIGR01044">
    <property type="entry name" value="rplV_bact"/>
    <property type="match status" value="1"/>
</dbReference>
<dbReference type="AlphaFoldDB" id="A0A4V5UW61"/>
<dbReference type="InterPro" id="IPR047867">
    <property type="entry name" value="Ribosomal_uL22_bac/org-type"/>
</dbReference>
<feature type="region of interest" description="Disordered" evidence="14">
    <location>
        <begin position="129"/>
        <end position="199"/>
    </location>
</feature>
<sequence length="199" mass="21095">MSVQERRAISARRESLLGDEPGAFAVARFVRVTPMKARRVGDLVRGLGVDDALATLKFAPQAAAATVYKVVDSAAANAEGTEHLSRADLVVAKVLVDEGPTLKRHRPRAQGRATRIDKRTSHITIVVTPRVTDEPVEKAPAKKTAAKKSADTADTAKKAPAKKTAKKAADKAEAAEKPAKKATAKKSAAKKATAEKKES</sequence>
<dbReference type="InterPro" id="IPR005727">
    <property type="entry name" value="Ribosomal_uL22_bac/chlpt-type"/>
</dbReference>
<evidence type="ECO:0000256" key="10">
    <source>
        <dbReference type="HAMAP-Rule" id="MF_01331"/>
    </source>
</evidence>
<evidence type="ECO:0000256" key="11">
    <source>
        <dbReference type="RuleBase" id="RU004005"/>
    </source>
</evidence>
<dbReference type="Proteomes" id="UP000305836">
    <property type="component" value="Unassembled WGS sequence"/>
</dbReference>